<accession>A0AAW2GWP5</accession>
<reference evidence="1 2" key="1">
    <citation type="submission" date="2023-03" db="EMBL/GenBank/DDBJ databases">
        <title>High recombination rates correlate with genetic variation in Cardiocondyla obscurior ants.</title>
        <authorList>
            <person name="Errbii M."/>
        </authorList>
    </citation>
    <scope>NUCLEOTIDE SEQUENCE [LARGE SCALE GENOMIC DNA]</scope>
    <source>
        <strain evidence="1">Alpha-2009</strain>
        <tissue evidence="1">Whole body</tissue>
    </source>
</reference>
<evidence type="ECO:0000313" key="1">
    <source>
        <dbReference type="EMBL" id="KAL0131730.1"/>
    </source>
</evidence>
<gene>
    <name evidence="1" type="ORF">PUN28_002940</name>
</gene>
<comment type="caution">
    <text evidence="1">The sequence shown here is derived from an EMBL/GenBank/DDBJ whole genome shotgun (WGS) entry which is preliminary data.</text>
</comment>
<dbReference type="Proteomes" id="UP001430953">
    <property type="component" value="Unassembled WGS sequence"/>
</dbReference>
<dbReference type="EMBL" id="JADYXP020000002">
    <property type="protein sequence ID" value="KAL0131730.1"/>
    <property type="molecule type" value="Genomic_DNA"/>
</dbReference>
<name>A0AAW2GWP5_9HYME</name>
<keyword evidence="2" id="KW-1185">Reference proteome</keyword>
<proteinExistence type="predicted"/>
<evidence type="ECO:0000313" key="2">
    <source>
        <dbReference type="Proteomes" id="UP001430953"/>
    </source>
</evidence>
<dbReference type="AlphaFoldDB" id="A0AAW2GWP5"/>
<sequence>MSGRWATCSRRHVAEVFSRQRSARCGSAVNALCTGALVRRDAYGWPVCAAARQVFRREFSACRYVTARRGAFKSRHFGLASGTLADRSLKDGQLNLAPFISVFPLFAFLPLSR</sequence>
<organism evidence="1 2">
    <name type="scientific">Cardiocondyla obscurior</name>
    <dbReference type="NCBI Taxonomy" id="286306"/>
    <lineage>
        <taxon>Eukaryota</taxon>
        <taxon>Metazoa</taxon>
        <taxon>Ecdysozoa</taxon>
        <taxon>Arthropoda</taxon>
        <taxon>Hexapoda</taxon>
        <taxon>Insecta</taxon>
        <taxon>Pterygota</taxon>
        <taxon>Neoptera</taxon>
        <taxon>Endopterygota</taxon>
        <taxon>Hymenoptera</taxon>
        <taxon>Apocrita</taxon>
        <taxon>Aculeata</taxon>
        <taxon>Formicoidea</taxon>
        <taxon>Formicidae</taxon>
        <taxon>Myrmicinae</taxon>
        <taxon>Cardiocondyla</taxon>
    </lineage>
</organism>
<protein>
    <submittedName>
        <fullName evidence="1">Uncharacterized protein</fullName>
    </submittedName>
</protein>